<dbReference type="PaxDb" id="880073-Calab_0192"/>
<accession>H1XYM3</accession>
<feature type="binding site" evidence="4">
    <location>
        <position position="162"/>
    </location>
    <ligand>
        <name>Zn(2+)</name>
        <dbReference type="ChEBI" id="CHEBI:29105"/>
    </ligand>
</feature>
<evidence type="ECO:0000256" key="4">
    <source>
        <dbReference type="PROSITE-ProRule" id="PRU00236"/>
    </source>
</evidence>
<dbReference type="InterPro" id="IPR003000">
    <property type="entry name" value="Sirtuin"/>
</dbReference>
<dbReference type="STRING" id="880073.Cabys_2987"/>
<dbReference type="InParanoid" id="H1XYM3"/>
<dbReference type="InterPro" id="IPR026590">
    <property type="entry name" value="Ssirtuin_cat_dom"/>
</dbReference>
<evidence type="ECO:0000256" key="2">
    <source>
        <dbReference type="ARBA" id="ARBA00022679"/>
    </source>
</evidence>
<dbReference type="CDD" id="cd01407">
    <property type="entry name" value="SIR2-fam"/>
    <property type="match status" value="1"/>
</dbReference>
<keyword evidence="4" id="KW-0479">Metal-binding</keyword>
<reference evidence="6 9" key="2">
    <citation type="submission" date="2016-11" db="EMBL/GenBank/DDBJ databases">
        <title>Genomic analysis of Caldithrix abyssi and proposal of a novel bacterial phylum Caldithrichaeota.</title>
        <authorList>
            <person name="Kublanov I."/>
            <person name="Sigalova O."/>
            <person name="Gavrilov S."/>
            <person name="Lebedinsky A."/>
            <person name="Ivanova N."/>
            <person name="Daum C."/>
            <person name="Reddy T."/>
            <person name="Klenk H.P."/>
            <person name="Goker M."/>
            <person name="Reva O."/>
            <person name="Miroshnichenko M."/>
            <person name="Kyprides N."/>
            <person name="Woyke T."/>
            <person name="Gelfand M."/>
        </authorList>
    </citation>
    <scope>NUCLEOTIDE SEQUENCE [LARGE SCALE GENOMIC DNA]</scope>
    <source>
        <strain evidence="6 9">LF13</strain>
    </source>
</reference>
<dbReference type="HOGENOM" id="CLU_023643_3_1_0"/>
<dbReference type="EMBL" id="CM001402">
    <property type="protein sequence ID" value="EHO39841.1"/>
    <property type="molecule type" value="Genomic_DNA"/>
</dbReference>
<keyword evidence="2" id="KW-0808">Transferase</keyword>
<feature type="domain" description="Deacetylase sirtuin-type" evidence="5">
    <location>
        <begin position="9"/>
        <end position="257"/>
    </location>
</feature>
<dbReference type="PANTHER" id="PTHR11085:SF11">
    <property type="entry name" value="NAD-DEPENDENT PROTEIN DEACETYLASE"/>
    <property type="match status" value="1"/>
</dbReference>
<dbReference type="AlphaFoldDB" id="H1XYM3"/>
<evidence type="ECO:0000313" key="6">
    <source>
        <dbReference type="EMBL" id="APF19735.1"/>
    </source>
</evidence>
<dbReference type="PROSITE" id="PS50305">
    <property type="entry name" value="SIRTUIN"/>
    <property type="match status" value="1"/>
</dbReference>
<dbReference type="Gene3D" id="3.40.50.1220">
    <property type="entry name" value="TPP-binding domain"/>
    <property type="match status" value="1"/>
</dbReference>
<dbReference type="InterPro" id="IPR029035">
    <property type="entry name" value="DHS-like_NAD/FAD-binding_dom"/>
</dbReference>
<dbReference type="GO" id="GO:0070403">
    <property type="term" value="F:NAD+ binding"/>
    <property type="evidence" value="ECO:0007669"/>
    <property type="project" value="InterPro"/>
</dbReference>
<gene>
    <name evidence="6" type="ORF">Cabys_2987</name>
    <name evidence="7" type="ORF">Calab_0192</name>
</gene>
<evidence type="ECO:0000259" key="5">
    <source>
        <dbReference type="PROSITE" id="PS50305"/>
    </source>
</evidence>
<dbReference type="InterPro" id="IPR050134">
    <property type="entry name" value="NAD-dep_sirtuin_deacylases"/>
</dbReference>
<dbReference type="KEGG" id="caby:Cabys_2987"/>
<dbReference type="Pfam" id="PF02146">
    <property type="entry name" value="SIR2"/>
    <property type="match status" value="1"/>
</dbReference>
<dbReference type="RefSeq" id="WP_006926730.1">
    <property type="nucleotide sequence ID" value="NZ_CM001402.1"/>
</dbReference>
<evidence type="ECO:0000313" key="7">
    <source>
        <dbReference type="EMBL" id="EHO39841.1"/>
    </source>
</evidence>
<dbReference type="OrthoDB" id="9800582at2"/>
<evidence type="ECO:0000313" key="8">
    <source>
        <dbReference type="Proteomes" id="UP000004671"/>
    </source>
</evidence>
<keyword evidence="8" id="KW-1185">Reference proteome</keyword>
<keyword evidence="3" id="KW-0520">NAD</keyword>
<dbReference type="PANTHER" id="PTHR11085">
    <property type="entry name" value="NAD-DEPENDENT PROTEIN DEACYLASE SIRTUIN-5, MITOCHONDRIAL-RELATED"/>
    <property type="match status" value="1"/>
</dbReference>
<dbReference type="eggNOG" id="COG0846">
    <property type="taxonomic scope" value="Bacteria"/>
</dbReference>
<dbReference type="FunCoup" id="H1XYM3">
    <property type="interactions" value="379"/>
</dbReference>
<evidence type="ECO:0000256" key="1">
    <source>
        <dbReference type="ARBA" id="ARBA00012928"/>
    </source>
</evidence>
<evidence type="ECO:0000256" key="3">
    <source>
        <dbReference type="ARBA" id="ARBA00023027"/>
    </source>
</evidence>
<dbReference type="SUPFAM" id="SSF52467">
    <property type="entry name" value="DHS-like NAD/FAD-binding domain"/>
    <property type="match status" value="1"/>
</dbReference>
<name>H1XYM3_CALAY</name>
<dbReference type="NCBIfam" id="NF001753">
    <property type="entry name" value="PRK00481.1-3"/>
    <property type="match status" value="1"/>
</dbReference>
<evidence type="ECO:0000313" key="9">
    <source>
        <dbReference type="Proteomes" id="UP000183868"/>
    </source>
</evidence>
<keyword evidence="4" id="KW-0862">Zinc</keyword>
<reference evidence="7 8" key="1">
    <citation type="submission" date="2011-09" db="EMBL/GenBank/DDBJ databases">
        <title>The permanent draft genome of Caldithrix abyssi DSM 13497.</title>
        <authorList>
            <consortium name="US DOE Joint Genome Institute (JGI-PGF)"/>
            <person name="Lucas S."/>
            <person name="Han J."/>
            <person name="Lapidus A."/>
            <person name="Bruce D."/>
            <person name="Goodwin L."/>
            <person name="Pitluck S."/>
            <person name="Peters L."/>
            <person name="Kyrpides N."/>
            <person name="Mavromatis K."/>
            <person name="Ivanova N."/>
            <person name="Mikhailova N."/>
            <person name="Chertkov O."/>
            <person name="Detter J.C."/>
            <person name="Tapia R."/>
            <person name="Han C."/>
            <person name="Land M."/>
            <person name="Hauser L."/>
            <person name="Markowitz V."/>
            <person name="Cheng J.-F."/>
            <person name="Hugenholtz P."/>
            <person name="Woyke T."/>
            <person name="Wu D."/>
            <person name="Spring S."/>
            <person name="Brambilla E."/>
            <person name="Klenk H.-P."/>
            <person name="Eisen J.A."/>
        </authorList>
    </citation>
    <scope>NUCLEOTIDE SEQUENCE [LARGE SCALE GENOMIC DNA]</scope>
    <source>
        <strain evidence="7 8">DSM 13497</strain>
    </source>
</reference>
<sequence length="257" mass="28714">MTQSKTGLNHSTDNLLDQTAALIADSRCLVAFTGAGISVESGIPPFRGQGGLWNKVDPCLLEIGYFEKNPLQSWRLIKQLFYQTLKKAKPNAAHHGLARLEKAGYLKTIITQNIDYLHQQAGSARVLEYHGTYKYLKCLQCGYRTEAKESMLVELPPLCPRCRGVLKPDFVFFGEAIPQKVAMESEKEARKADLMLIIGSTGEVYPAAMIPETAFHHGSKIVEINIEPSNYTHSITHIFLRGRATEIVSKIIERLKI</sequence>
<dbReference type="EC" id="2.3.1.286" evidence="1"/>
<proteinExistence type="predicted"/>
<protein>
    <recommendedName>
        <fullName evidence="1">protein acetyllysine N-acetyltransferase</fullName>
        <ecNumber evidence="1">2.3.1.286</ecNumber>
    </recommendedName>
</protein>
<feature type="binding site" evidence="4">
    <location>
        <position position="141"/>
    </location>
    <ligand>
        <name>Zn(2+)</name>
        <dbReference type="ChEBI" id="CHEBI:29105"/>
    </ligand>
</feature>
<organism evidence="7 8">
    <name type="scientific">Caldithrix abyssi DSM 13497</name>
    <dbReference type="NCBI Taxonomy" id="880073"/>
    <lineage>
        <taxon>Bacteria</taxon>
        <taxon>Pseudomonadati</taxon>
        <taxon>Calditrichota</taxon>
        <taxon>Calditrichia</taxon>
        <taxon>Calditrichales</taxon>
        <taxon>Calditrichaceae</taxon>
        <taxon>Caldithrix</taxon>
    </lineage>
</organism>
<dbReference type="GO" id="GO:0017136">
    <property type="term" value="F:histone deacetylase activity, NAD-dependent"/>
    <property type="evidence" value="ECO:0007669"/>
    <property type="project" value="TreeGrafter"/>
</dbReference>
<feature type="active site" description="Proton acceptor" evidence="4">
    <location>
        <position position="130"/>
    </location>
</feature>
<feature type="binding site" evidence="4">
    <location>
        <position position="159"/>
    </location>
    <ligand>
        <name>Zn(2+)</name>
        <dbReference type="ChEBI" id="CHEBI:29105"/>
    </ligand>
</feature>
<dbReference type="EMBL" id="CP018099">
    <property type="protein sequence ID" value="APF19735.1"/>
    <property type="molecule type" value="Genomic_DNA"/>
</dbReference>
<dbReference type="GO" id="GO:0046872">
    <property type="term" value="F:metal ion binding"/>
    <property type="evidence" value="ECO:0007669"/>
    <property type="project" value="UniProtKB-KW"/>
</dbReference>
<dbReference type="Gene3D" id="3.30.1600.10">
    <property type="entry name" value="SIR2/SIRT2 'Small Domain"/>
    <property type="match status" value="1"/>
</dbReference>
<dbReference type="InterPro" id="IPR026591">
    <property type="entry name" value="Sirtuin_cat_small_dom_sf"/>
</dbReference>
<feature type="binding site" evidence="4">
    <location>
        <position position="138"/>
    </location>
    <ligand>
        <name>Zn(2+)</name>
        <dbReference type="ChEBI" id="CHEBI:29105"/>
    </ligand>
</feature>
<dbReference type="Proteomes" id="UP000004671">
    <property type="component" value="Chromosome"/>
</dbReference>
<dbReference type="Proteomes" id="UP000183868">
    <property type="component" value="Chromosome"/>
</dbReference>